<dbReference type="GO" id="GO:0005789">
    <property type="term" value="C:endoplasmic reticulum membrane"/>
    <property type="evidence" value="ECO:0007669"/>
    <property type="project" value="UniProtKB-SubCell"/>
</dbReference>
<keyword evidence="9" id="KW-0472">Membrane</keyword>
<comment type="subcellular location">
    <subcellularLocation>
        <location evidence="1 11">Endoplasmic reticulum membrane</location>
        <topology evidence="1 11">Multi-pass membrane protein</topology>
    </subcellularLocation>
</comment>
<evidence type="ECO:0000256" key="5">
    <source>
        <dbReference type="ARBA" id="ARBA00022692"/>
    </source>
</evidence>
<comment type="function">
    <text evidence="11">Catalyzes the terminal and only committed step in triacylglycerol synthesis by using diacylglycerol and fatty acyl CoA as substrates.</text>
</comment>
<keyword evidence="3 11" id="KW-0444">Lipid biosynthesis</keyword>
<evidence type="ECO:0000313" key="12">
    <source>
        <dbReference type="EMBL" id="GMG35396.1"/>
    </source>
</evidence>
<dbReference type="GO" id="GO:0006071">
    <property type="term" value="P:glycerol metabolic process"/>
    <property type="evidence" value="ECO:0007669"/>
    <property type="project" value="UniProtKB-UniRule"/>
</dbReference>
<dbReference type="GO" id="GO:0019432">
    <property type="term" value="P:triglyceride biosynthetic process"/>
    <property type="evidence" value="ECO:0007669"/>
    <property type="project" value="UniProtKB-UniRule"/>
</dbReference>
<evidence type="ECO:0000256" key="1">
    <source>
        <dbReference type="ARBA" id="ARBA00004477"/>
    </source>
</evidence>
<dbReference type="PANTHER" id="PTHR12317">
    <property type="entry name" value="DIACYLGLYCEROL O-ACYLTRANSFERASE"/>
    <property type="match status" value="1"/>
</dbReference>
<gene>
    <name evidence="12" type="ORF">Aory04_001061100</name>
</gene>
<name>A0AAN4YS84_ASPOZ</name>
<comment type="similarity">
    <text evidence="2 11">Belongs to the diacylglycerol acyltransferase family.</text>
</comment>
<dbReference type="PANTHER" id="PTHR12317:SF61">
    <property type="entry name" value="DIACYLGLYCEROL O-ACYLTRANSFERASE"/>
    <property type="match status" value="1"/>
</dbReference>
<accession>A0AAN4YS84</accession>
<dbReference type="SUPFAM" id="SSF53756">
    <property type="entry name" value="UDP-Glycosyltransferase/glycogen phosphorylase"/>
    <property type="match status" value="2"/>
</dbReference>
<proteinExistence type="inferred from homology"/>
<dbReference type="Gene3D" id="3.40.50.2000">
    <property type="entry name" value="Glycogen Phosphorylase B"/>
    <property type="match status" value="1"/>
</dbReference>
<dbReference type="AlphaFoldDB" id="A0AAN4YS84"/>
<evidence type="ECO:0000256" key="4">
    <source>
        <dbReference type="ARBA" id="ARBA00022679"/>
    </source>
</evidence>
<evidence type="ECO:0000256" key="8">
    <source>
        <dbReference type="ARBA" id="ARBA00023098"/>
    </source>
</evidence>
<keyword evidence="10 11" id="KW-0012">Acyltransferase</keyword>
<keyword evidence="8 11" id="KW-0443">Lipid metabolism</keyword>
<dbReference type="EC" id="2.3.1.20" evidence="11"/>
<dbReference type="EMBL" id="BSYA01000166">
    <property type="protein sequence ID" value="GMG35396.1"/>
    <property type="molecule type" value="Genomic_DNA"/>
</dbReference>
<dbReference type="Pfam" id="PF03982">
    <property type="entry name" value="DAGAT"/>
    <property type="match status" value="1"/>
</dbReference>
<sequence>MYHGSGRRREIREWRIRHKIHGRFPFADAWRPDRFHLSPALKELDWPMDVPDNILPCGPILLPTASVHKQDPELASWLQRAPTILVNLGTLYAPDPKVAENIASAGPSSRLDRRLKPIAFGSIHGSPLSPWPCFKRGRLSAPFTTVERTRGTRLSSESSFTYLSDTVAADRYRNGVPHVVLPAWQDCYENAARAEWLGIGVYGNKTRAPNINDRELSKALLKVMSDRSYKEKALDLAKLCQKKEGRVAAAEKIVELARNPDLMAMHIPDMKIGDSQCQLSEIRNRSGMTLQSVQLPPPEVKPTANREYNVARPGTMEVVIKIRKGFIRVAVETGADIVPVVAFGENEIFDRVDVTSRSVLRIAARVWEWFVGHKVAFSIGRFNIFCPYRKPLNVVVGNPIPVTQQRWDPDEKYIDQLHQQYMRELERLWDSWKDTFGTDKSVKFEVVE</sequence>
<dbReference type="GO" id="GO:0008194">
    <property type="term" value="F:UDP-glycosyltransferase activity"/>
    <property type="evidence" value="ECO:0007669"/>
    <property type="project" value="InterPro"/>
</dbReference>
<evidence type="ECO:0000256" key="3">
    <source>
        <dbReference type="ARBA" id="ARBA00022516"/>
    </source>
</evidence>
<organism evidence="12 13">
    <name type="scientific">Aspergillus oryzae</name>
    <name type="common">Yellow koji mold</name>
    <dbReference type="NCBI Taxonomy" id="5062"/>
    <lineage>
        <taxon>Eukaryota</taxon>
        <taxon>Fungi</taxon>
        <taxon>Dikarya</taxon>
        <taxon>Ascomycota</taxon>
        <taxon>Pezizomycotina</taxon>
        <taxon>Eurotiomycetes</taxon>
        <taxon>Eurotiomycetidae</taxon>
        <taxon>Eurotiales</taxon>
        <taxon>Aspergillaceae</taxon>
        <taxon>Aspergillus</taxon>
        <taxon>Aspergillus subgen. Circumdati</taxon>
    </lineage>
</organism>
<keyword evidence="6 11" id="KW-0256">Endoplasmic reticulum</keyword>
<evidence type="ECO:0000256" key="10">
    <source>
        <dbReference type="ARBA" id="ARBA00023315"/>
    </source>
</evidence>
<evidence type="ECO:0000256" key="7">
    <source>
        <dbReference type="ARBA" id="ARBA00022989"/>
    </source>
</evidence>
<dbReference type="Proteomes" id="UP001165205">
    <property type="component" value="Unassembled WGS sequence"/>
</dbReference>
<comment type="caution">
    <text evidence="12">The sequence shown here is derived from an EMBL/GenBank/DDBJ whole genome shotgun (WGS) entry which is preliminary data.</text>
</comment>
<evidence type="ECO:0000256" key="11">
    <source>
        <dbReference type="RuleBase" id="RU367023"/>
    </source>
</evidence>
<dbReference type="InterPro" id="IPR002213">
    <property type="entry name" value="UDP_glucos_trans"/>
</dbReference>
<evidence type="ECO:0000256" key="6">
    <source>
        <dbReference type="ARBA" id="ARBA00022824"/>
    </source>
</evidence>
<keyword evidence="5" id="KW-0812">Transmembrane</keyword>
<evidence type="ECO:0000313" key="13">
    <source>
        <dbReference type="Proteomes" id="UP001165205"/>
    </source>
</evidence>
<keyword evidence="4" id="KW-0808">Transferase</keyword>
<comment type="pathway">
    <text evidence="11">Glycerolipid metabolism; triacylglycerol biosynthesis.</text>
</comment>
<comment type="catalytic activity">
    <reaction evidence="11">
        <text>an acyl-CoA + a 1,2-diacyl-sn-glycerol = a triacyl-sn-glycerol + CoA</text>
        <dbReference type="Rhea" id="RHEA:10868"/>
        <dbReference type="ChEBI" id="CHEBI:17815"/>
        <dbReference type="ChEBI" id="CHEBI:57287"/>
        <dbReference type="ChEBI" id="CHEBI:58342"/>
        <dbReference type="ChEBI" id="CHEBI:64615"/>
        <dbReference type="EC" id="2.3.1.20"/>
    </reaction>
</comment>
<dbReference type="Pfam" id="PF00201">
    <property type="entry name" value="UDPGT"/>
    <property type="match status" value="1"/>
</dbReference>
<dbReference type="InterPro" id="IPR007130">
    <property type="entry name" value="DAGAT"/>
</dbReference>
<dbReference type="SUPFAM" id="SSF69593">
    <property type="entry name" value="Glycerol-3-phosphate (1)-acyltransferase"/>
    <property type="match status" value="1"/>
</dbReference>
<evidence type="ECO:0000256" key="2">
    <source>
        <dbReference type="ARBA" id="ARBA00005420"/>
    </source>
</evidence>
<reference evidence="12" key="1">
    <citation type="submission" date="2023-04" db="EMBL/GenBank/DDBJ databases">
        <title>Aspergillus oryzae NBRC 4228.</title>
        <authorList>
            <person name="Ichikawa N."/>
            <person name="Sato H."/>
            <person name="Tonouchi N."/>
        </authorList>
    </citation>
    <scope>NUCLEOTIDE SEQUENCE</scope>
    <source>
        <strain evidence="12">NBRC 4228</strain>
    </source>
</reference>
<dbReference type="GO" id="GO:0004144">
    <property type="term" value="F:diacylglycerol O-acyltransferase activity"/>
    <property type="evidence" value="ECO:0007669"/>
    <property type="project" value="UniProtKB-UniRule"/>
</dbReference>
<keyword evidence="7" id="KW-1133">Transmembrane helix</keyword>
<evidence type="ECO:0000256" key="9">
    <source>
        <dbReference type="ARBA" id="ARBA00023136"/>
    </source>
</evidence>
<protein>
    <recommendedName>
        <fullName evidence="11">Diacylglycerol O-acyltransferase</fullName>
        <ecNumber evidence="11">2.3.1.20</ecNumber>
    </recommendedName>
</protein>